<protein>
    <recommendedName>
        <fullName evidence="5">Signal peptide-containing protein</fullName>
    </recommendedName>
</protein>
<accession>A0AAV9Y071</accession>
<evidence type="ECO:0000313" key="3">
    <source>
        <dbReference type="EMBL" id="KAK6590208.1"/>
    </source>
</evidence>
<comment type="caution">
    <text evidence="3">The sequence shown here is derived from an EMBL/GenBank/DDBJ whole genome shotgun (WGS) entry which is preliminary data.</text>
</comment>
<reference evidence="3 4" key="1">
    <citation type="submission" date="2023-10" db="EMBL/GenBank/DDBJ databases">
        <title>Comparative genomics analysis reveals potential genetic determinants of host preference in Cryptosporidium xiaoi.</title>
        <authorList>
            <person name="Xiao L."/>
            <person name="Li J."/>
        </authorList>
    </citation>
    <scope>NUCLEOTIDE SEQUENCE [LARGE SCALE GENOMIC DNA]</scope>
    <source>
        <strain evidence="3 4">52996</strain>
    </source>
</reference>
<feature type="region of interest" description="Disordered" evidence="1">
    <location>
        <begin position="113"/>
        <end position="225"/>
    </location>
</feature>
<feature type="chain" id="PRO_5043990304" description="Signal peptide-containing protein" evidence="2">
    <location>
        <begin position="30"/>
        <end position="225"/>
    </location>
</feature>
<sequence>MNNNLVTKSKWLFFLFILFICLHFNFLNCSEIETSSLDSEISAEQSGNNDGLYSRPNGASSVKFRKSIFDVFKKEVTIDKYITKEGKKVKVKLIRKDRPIFSWFSKWYRKRKAKSAAKKKARKERKSKSTKKRKGILSRFKKKESEKSNTEDESPIESESREASNEVEPTRIFEDDEILSDAEGQQSSTSIKMSGLEGSGDQSSLSNTSEYRTSMSGDFSRSDES</sequence>
<evidence type="ECO:0008006" key="5">
    <source>
        <dbReference type="Google" id="ProtNLM"/>
    </source>
</evidence>
<feature type="compositionally biased region" description="Basic residues" evidence="1">
    <location>
        <begin position="113"/>
        <end position="142"/>
    </location>
</feature>
<feature type="compositionally biased region" description="Polar residues" evidence="1">
    <location>
        <begin position="200"/>
        <end position="219"/>
    </location>
</feature>
<feature type="compositionally biased region" description="Polar residues" evidence="1">
    <location>
        <begin position="183"/>
        <end position="192"/>
    </location>
</feature>
<evidence type="ECO:0000256" key="2">
    <source>
        <dbReference type="SAM" id="SignalP"/>
    </source>
</evidence>
<keyword evidence="2" id="KW-0732">Signal</keyword>
<feature type="signal peptide" evidence="2">
    <location>
        <begin position="1"/>
        <end position="29"/>
    </location>
</feature>
<keyword evidence="4" id="KW-1185">Reference proteome</keyword>
<organism evidence="3 4">
    <name type="scientific">Cryptosporidium xiaoi</name>
    <dbReference type="NCBI Taxonomy" id="659607"/>
    <lineage>
        <taxon>Eukaryota</taxon>
        <taxon>Sar</taxon>
        <taxon>Alveolata</taxon>
        <taxon>Apicomplexa</taxon>
        <taxon>Conoidasida</taxon>
        <taxon>Coccidia</taxon>
        <taxon>Eucoccidiorida</taxon>
        <taxon>Eimeriorina</taxon>
        <taxon>Cryptosporidiidae</taxon>
        <taxon>Cryptosporidium</taxon>
    </lineage>
</organism>
<feature type="compositionally biased region" description="Basic and acidic residues" evidence="1">
    <location>
        <begin position="158"/>
        <end position="173"/>
    </location>
</feature>
<proteinExistence type="predicted"/>
<dbReference type="EMBL" id="JAWDEY010000008">
    <property type="protein sequence ID" value="KAK6590208.1"/>
    <property type="molecule type" value="Genomic_DNA"/>
</dbReference>
<name>A0AAV9Y071_9CRYT</name>
<gene>
    <name evidence="3" type="ORF">RS030_172689</name>
</gene>
<dbReference type="AlphaFoldDB" id="A0AAV9Y071"/>
<dbReference type="Proteomes" id="UP001311799">
    <property type="component" value="Unassembled WGS sequence"/>
</dbReference>
<evidence type="ECO:0000313" key="4">
    <source>
        <dbReference type="Proteomes" id="UP001311799"/>
    </source>
</evidence>
<evidence type="ECO:0000256" key="1">
    <source>
        <dbReference type="SAM" id="MobiDB-lite"/>
    </source>
</evidence>